<dbReference type="RefSeq" id="XP_026202218.1">
    <property type="nucleotide sequence ID" value="XM_026346433.1"/>
</dbReference>
<keyword evidence="7" id="KW-0472">Membrane</keyword>
<dbReference type="GO" id="GO:0031849">
    <property type="term" value="F:olfactory receptor binding"/>
    <property type="evidence" value="ECO:0007669"/>
    <property type="project" value="TreeGrafter"/>
</dbReference>
<feature type="domain" description="3CxxC-type" evidence="8">
    <location>
        <begin position="46"/>
        <end position="154"/>
    </location>
</feature>
<dbReference type="GO" id="GO:0006612">
    <property type="term" value="P:protein targeting to membrane"/>
    <property type="evidence" value="ECO:0007669"/>
    <property type="project" value="TreeGrafter"/>
</dbReference>
<reference evidence="9" key="3">
    <citation type="submission" date="2025-09" db="UniProtKB">
        <authorList>
            <consortium name="Ensembl"/>
        </authorList>
    </citation>
    <scope>IDENTIFICATION</scope>
</reference>
<dbReference type="InterPro" id="IPR027377">
    <property type="entry name" value="ZAR1/RTP1-5-like_Znf-3CxxC"/>
</dbReference>
<keyword evidence="4" id="KW-0863">Zinc-finger</keyword>
<dbReference type="PANTHER" id="PTHR14402">
    <property type="entry name" value="RECEPTOR TRANSPORTING PROTEIN"/>
    <property type="match status" value="1"/>
</dbReference>
<reference evidence="9" key="2">
    <citation type="submission" date="2025-08" db="UniProtKB">
        <authorList>
            <consortium name="Ensembl"/>
        </authorList>
    </citation>
    <scope>IDENTIFICATION</scope>
</reference>
<name>A0AAQ6IE92_ANATE</name>
<keyword evidence="2" id="KW-0812">Transmembrane</keyword>
<sequence>MAQSEWTQMFQNKTSYLGQGDSWRLEFDENIEPESPNQGWKEYIRKTCASFKCSMCRRSWPSNRVMVVFHMLLNYGQGTVKVRLFRQNCKRCTAAPMERPSVTTENIDILLEKLVEKIRIKCYNEKLGTNQRRFRTVDVKSPHEPSHCEACIKGICTRNSANVGF</sequence>
<dbReference type="GO" id="GO:0008270">
    <property type="term" value="F:zinc ion binding"/>
    <property type="evidence" value="ECO:0007669"/>
    <property type="project" value="UniProtKB-KW"/>
</dbReference>
<dbReference type="AlphaFoldDB" id="A0AAQ6IE92"/>
<keyword evidence="6" id="KW-1133">Transmembrane helix</keyword>
<evidence type="ECO:0000256" key="5">
    <source>
        <dbReference type="ARBA" id="ARBA00022833"/>
    </source>
</evidence>
<evidence type="ECO:0000259" key="8">
    <source>
        <dbReference type="SMART" id="SM01328"/>
    </source>
</evidence>
<dbReference type="Proteomes" id="UP000265040">
    <property type="component" value="Chromosome 4"/>
</dbReference>
<dbReference type="Ensembl" id="ENSATET00000077166.1">
    <property type="protein sequence ID" value="ENSATEP00000073569.1"/>
    <property type="gene ID" value="ENSATEG00000030770.1"/>
</dbReference>
<protein>
    <recommendedName>
        <fullName evidence="8">3CxxC-type domain-containing protein</fullName>
    </recommendedName>
</protein>
<evidence type="ECO:0000256" key="3">
    <source>
        <dbReference type="ARBA" id="ARBA00022723"/>
    </source>
</evidence>
<dbReference type="GO" id="GO:0016020">
    <property type="term" value="C:membrane"/>
    <property type="evidence" value="ECO:0007669"/>
    <property type="project" value="UniProtKB-SubCell"/>
</dbReference>
<reference evidence="9 10" key="1">
    <citation type="submission" date="2021-04" db="EMBL/GenBank/DDBJ databases">
        <authorList>
            <consortium name="Wellcome Sanger Institute Data Sharing"/>
        </authorList>
    </citation>
    <scope>NUCLEOTIDE SEQUENCE [LARGE SCALE GENOMIC DNA]</scope>
</reference>
<evidence type="ECO:0000256" key="4">
    <source>
        <dbReference type="ARBA" id="ARBA00022771"/>
    </source>
</evidence>
<keyword evidence="5" id="KW-0862">Zinc</keyword>
<proteinExistence type="predicted"/>
<evidence type="ECO:0000256" key="2">
    <source>
        <dbReference type="ARBA" id="ARBA00022692"/>
    </source>
</evidence>
<dbReference type="PANTHER" id="PTHR14402:SF8">
    <property type="entry name" value="RECEPTOR-TRANSPORTING PROTEIN 4"/>
    <property type="match status" value="1"/>
</dbReference>
<keyword evidence="10" id="KW-1185">Reference proteome</keyword>
<dbReference type="InterPro" id="IPR026096">
    <property type="entry name" value="R-trans_p"/>
</dbReference>
<evidence type="ECO:0000256" key="1">
    <source>
        <dbReference type="ARBA" id="ARBA00004167"/>
    </source>
</evidence>
<comment type="subcellular location">
    <subcellularLocation>
        <location evidence="1">Membrane</location>
        <topology evidence="1">Single-pass membrane protein</topology>
    </subcellularLocation>
</comment>
<dbReference type="SMART" id="SM01328">
    <property type="entry name" value="zf-3CxxC"/>
    <property type="match status" value="1"/>
</dbReference>
<evidence type="ECO:0000256" key="6">
    <source>
        <dbReference type="ARBA" id="ARBA00022989"/>
    </source>
</evidence>
<dbReference type="GO" id="GO:0051205">
    <property type="term" value="P:protein insertion into membrane"/>
    <property type="evidence" value="ECO:0007669"/>
    <property type="project" value="TreeGrafter"/>
</dbReference>
<organism evidence="9 10">
    <name type="scientific">Anabas testudineus</name>
    <name type="common">Climbing perch</name>
    <name type="synonym">Anthias testudineus</name>
    <dbReference type="NCBI Taxonomy" id="64144"/>
    <lineage>
        <taxon>Eukaryota</taxon>
        <taxon>Metazoa</taxon>
        <taxon>Chordata</taxon>
        <taxon>Craniata</taxon>
        <taxon>Vertebrata</taxon>
        <taxon>Euteleostomi</taxon>
        <taxon>Actinopterygii</taxon>
        <taxon>Neopterygii</taxon>
        <taxon>Teleostei</taxon>
        <taxon>Neoteleostei</taxon>
        <taxon>Acanthomorphata</taxon>
        <taxon>Anabantaria</taxon>
        <taxon>Anabantiformes</taxon>
        <taxon>Anabantoidei</taxon>
        <taxon>Anabantidae</taxon>
        <taxon>Anabas</taxon>
    </lineage>
</organism>
<dbReference type="GeneID" id="113152910"/>
<evidence type="ECO:0000313" key="10">
    <source>
        <dbReference type="Proteomes" id="UP000265040"/>
    </source>
</evidence>
<dbReference type="GeneTree" id="ENSGT00940000164175"/>
<evidence type="ECO:0000256" key="7">
    <source>
        <dbReference type="ARBA" id="ARBA00023136"/>
    </source>
</evidence>
<accession>A0AAQ6IE92</accession>
<evidence type="ECO:0000313" key="9">
    <source>
        <dbReference type="Ensembl" id="ENSATEP00000073569.1"/>
    </source>
</evidence>
<dbReference type="Pfam" id="PF13695">
    <property type="entry name" value="Zn_ribbon_3CxxC"/>
    <property type="match status" value="1"/>
</dbReference>
<keyword evidence="3" id="KW-0479">Metal-binding</keyword>